<sequence>MFRRICEIAAKFYKSMHNDDVACGILTTQLINYKSRDYSFDFGYDSSKTPSLWWGVIKDDYSYLQNLAKAIFVSNNNKLEIGLIVDFSHANFGRQSNAEELSRITQRSGNMEFDPVAIVEREFQFFNDDLL</sequence>
<evidence type="ECO:0000313" key="1">
    <source>
        <dbReference type="EMBL" id="CAG8813511.1"/>
    </source>
</evidence>
<reference evidence="1" key="1">
    <citation type="submission" date="2021-06" db="EMBL/GenBank/DDBJ databases">
        <authorList>
            <person name="Kallberg Y."/>
            <person name="Tangrot J."/>
            <person name="Rosling A."/>
        </authorList>
    </citation>
    <scope>NUCLEOTIDE SEQUENCE</scope>
    <source>
        <strain evidence="1">MA461A</strain>
    </source>
</reference>
<organism evidence="1 2">
    <name type="scientific">Racocetra persica</name>
    <dbReference type="NCBI Taxonomy" id="160502"/>
    <lineage>
        <taxon>Eukaryota</taxon>
        <taxon>Fungi</taxon>
        <taxon>Fungi incertae sedis</taxon>
        <taxon>Mucoromycota</taxon>
        <taxon>Glomeromycotina</taxon>
        <taxon>Glomeromycetes</taxon>
        <taxon>Diversisporales</taxon>
        <taxon>Gigasporaceae</taxon>
        <taxon>Racocetra</taxon>
    </lineage>
</organism>
<gene>
    <name evidence="1" type="ORF">RPERSI_LOCUS23784</name>
</gene>
<name>A0ACA9RW87_9GLOM</name>
<keyword evidence="2" id="KW-1185">Reference proteome</keyword>
<accession>A0ACA9RW87</accession>
<comment type="caution">
    <text evidence="1">The sequence shown here is derived from an EMBL/GenBank/DDBJ whole genome shotgun (WGS) entry which is preliminary data.</text>
</comment>
<dbReference type="Proteomes" id="UP000789920">
    <property type="component" value="Unassembled WGS sequence"/>
</dbReference>
<feature type="non-terminal residue" evidence="1">
    <location>
        <position position="1"/>
    </location>
</feature>
<proteinExistence type="predicted"/>
<evidence type="ECO:0000313" key="2">
    <source>
        <dbReference type="Proteomes" id="UP000789920"/>
    </source>
</evidence>
<dbReference type="EMBL" id="CAJVQC010075029">
    <property type="protein sequence ID" value="CAG8813511.1"/>
    <property type="molecule type" value="Genomic_DNA"/>
</dbReference>
<protein>
    <submittedName>
        <fullName evidence="1">19779_t:CDS:1</fullName>
    </submittedName>
</protein>